<dbReference type="GO" id="GO:0003677">
    <property type="term" value="F:DNA binding"/>
    <property type="evidence" value="ECO:0007669"/>
    <property type="project" value="InterPro"/>
</dbReference>
<proteinExistence type="predicted"/>
<accession>A0A2S6HQX2</accession>
<dbReference type="EMBL" id="PTJA01000008">
    <property type="protein sequence ID" value="PPK80005.1"/>
    <property type="molecule type" value="Genomic_DNA"/>
</dbReference>
<dbReference type="RefSeq" id="WP_207657081.1">
    <property type="nucleotide sequence ID" value="NZ_PTJA01000008.1"/>
</dbReference>
<comment type="caution">
    <text evidence="2">The sequence shown here is derived from an EMBL/GenBank/DDBJ whole genome shotgun (WGS) entry which is preliminary data.</text>
</comment>
<evidence type="ECO:0000313" key="3">
    <source>
        <dbReference type="Proteomes" id="UP000237749"/>
    </source>
</evidence>
<feature type="domain" description="Antitoxin Xre-like helix-turn-helix" evidence="1">
    <location>
        <begin position="9"/>
        <end position="54"/>
    </location>
</feature>
<dbReference type="InterPro" id="IPR010982">
    <property type="entry name" value="Lambda_DNA-bd_dom_sf"/>
</dbReference>
<evidence type="ECO:0000313" key="2">
    <source>
        <dbReference type="EMBL" id="PPK80005.1"/>
    </source>
</evidence>
<dbReference type="SUPFAM" id="SSF47413">
    <property type="entry name" value="lambda repressor-like DNA-binding domains"/>
    <property type="match status" value="1"/>
</dbReference>
<organism evidence="2 3">
    <name type="scientific">Lacrimispora xylanisolvens</name>
    <dbReference type="NCBI Taxonomy" id="384636"/>
    <lineage>
        <taxon>Bacteria</taxon>
        <taxon>Bacillati</taxon>
        <taxon>Bacillota</taxon>
        <taxon>Clostridia</taxon>
        <taxon>Lachnospirales</taxon>
        <taxon>Lachnospiraceae</taxon>
        <taxon>Lacrimispora</taxon>
    </lineage>
</organism>
<dbReference type="Gene3D" id="1.10.260.40">
    <property type="entry name" value="lambda repressor-like DNA-binding domains"/>
    <property type="match status" value="1"/>
</dbReference>
<dbReference type="Pfam" id="PF20432">
    <property type="entry name" value="Xre-like-HTH"/>
    <property type="match status" value="1"/>
</dbReference>
<dbReference type="Proteomes" id="UP000237749">
    <property type="component" value="Unassembled WGS sequence"/>
</dbReference>
<keyword evidence="3" id="KW-1185">Reference proteome</keyword>
<reference evidence="2 3" key="1">
    <citation type="submission" date="2018-02" db="EMBL/GenBank/DDBJ databases">
        <title>Genomic Encyclopedia of Archaeal and Bacterial Type Strains, Phase II (KMG-II): from individual species to whole genera.</title>
        <authorList>
            <person name="Goeker M."/>
        </authorList>
    </citation>
    <scope>NUCLEOTIDE SEQUENCE [LARGE SCALE GENOMIC DNA]</scope>
    <source>
        <strain evidence="2 3">DSM 3808</strain>
    </source>
</reference>
<evidence type="ECO:0000259" key="1">
    <source>
        <dbReference type="Pfam" id="PF20432"/>
    </source>
</evidence>
<dbReference type="InterPro" id="IPR046847">
    <property type="entry name" value="Xre-like_HTH"/>
</dbReference>
<gene>
    <name evidence="2" type="ORF">BXY41_108230</name>
</gene>
<protein>
    <recommendedName>
        <fullName evidence="1">Antitoxin Xre-like helix-turn-helix domain-containing protein</fullName>
    </recommendedName>
</protein>
<sequence length="68" mass="7881">MNIYMLKDKIADSGLTQESIADAMGISRCTFYRKMKKEGNTFTVQEMNRMIKFISLTKEEAAKIFLLH</sequence>
<name>A0A2S6HQX2_9FIRM</name>
<dbReference type="AlphaFoldDB" id="A0A2S6HQX2"/>